<dbReference type="HOGENOM" id="CLU_167326_0_0_2"/>
<organism evidence="2 3">
    <name type="scientific">Thermococcus kodakarensis (strain ATCC BAA-918 / JCM 12380 / KOD1)</name>
    <name type="common">Pyrococcus kodakaraensis (strain KOD1)</name>
    <dbReference type="NCBI Taxonomy" id="69014"/>
    <lineage>
        <taxon>Archaea</taxon>
        <taxon>Methanobacteriati</taxon>
        <taxon>Methanobacteriota</taxon>
        <taxon>Thermococci</taxon>
        <taxon>Thermococcales</taxon>
        <taxon>Thermococcaceae</taxon>
        <taxon>Thermococcus</taxon>
    </lineage>
</organism>
<keyword evidence="3" id="KW-1185">Reference proteome</keyword>
<gene>
    <name evidence="2" type="ordered locus">TK0068</name>
</gene>
<sequence>MRLKPLMISTLLLTIYGLMFMAYYYRTGSEVYLAFSLFALALAYGTGKGNRTAVKIALVFAGLEFLMALFYLISGALLYAVDAAMSFFIIHDVMGYIGKVYQEEKEETPEQL</sequence>
<dbReference type="GeneID" id="78446570"/>
<feature type="transmembrane region" description="Helical" evidence="1">
    <location>
        <begin position="31"/>
        <end position="47"/>
    </location>
</feature>
<dbReference type="Proteomes" id="UP000000536">
    <property type="component" value="Chromosome"/>
</dbReference>
<reference evidence="2 3" key="1">
    <citation type="journal article" date="2005" name="Genome Res.">
        <title>Complete genome sequence of the hyperthermophilic archaeon Thermococcus kodakaraensis KOD1 and comparison with Pyrococcus genomes.</title>
        <authorList>
            <person name="Fukui T."/>
            <person name="Atomi H."/>
            <person name="Kanai T."/>
            <person name="Matsumi R."/>
            <person name="Fujiwara S."/>
            <person name="Imanaka T."/>
        </authorList>
    </citation>
    <scope>NUCLEOTIDE SEQUENCE [LARGE SCALE GENOMIC DNA]</scope>
    <source>
        <strain evidence="3">ATCC BAA-918 / JCM 12380 / KOD1</strain>
    </source>
</reference>
<dbReference type="AlphaFoldDB" id="Q5JEF7"/>
<dbReference type="PATRIC" id="fig|69014.16.peg.69"/>
<dbReference type="KEGG" id="tko:TK0068"/>
<keyword evidence="1" id="KW-1133">Transmembrane helix</keyword>
<dbReference type="EMBL" id="AP006878">
    <property type="protein sequence ID" value="BAD84257.1"/>
    <property type="molecule type" value="Genomic_DNA"/>
</dbReference>
<feature type="transmembrane region" description="Helical" evidence="1">
    <location>
        <begin position="54"/>
        <end position="73"/>
    </location>
</feature>
<evidence type="ECO:0000313" key="2">
    <source>
        <dbReference type="EMBL" id="BAD84257.1"/>
    </source>
</evidence>
<keyword evidence="1" id="KW-0812">Transmembrane</keyword>
<name>Q5JEF7_THEKO</name>
<dbReference type="eggNOG" id="arCOG05747">
    <property type="taxonomic scope" value="Archaea"/>
</dbReference>
<dbReference type="STRING" id="69014.TK0068"/>
<dbReference type="EnsemblBacteria" id="BAD84257">
    <property type="protein sequence ID" value="BAD84257"/>
    <property type="gene ID" value="TK0068"/>
</dbReference>
<evidence type="ECO:0000313" key="3">
    <source>
        <dbReference type="Proteomes" id="UP000000536"/>
    </source>
</evidence>
<evidence type="ECO:0000256" key="1">
    <source>
        <dbReference type="SAM" id="Phobius"/>
    </source>
</evidence>
<keyword evidence="1" id="KW-0472">Membrane</keyword>
<dbReference type="OrthoDB" id="86311at2157"/>
<feature type="transmembrane region" description="Helical" evidence="1">
    <location>
        <begin position="7"/>
        <end position="25"/>
    </location>
</feature>
<dbReference type="RefSeq" id="WP_011249023.1">
    <property type="nucleotide sequence ID" value="NC_006624.1"/>
</dbReference>
<dbReference type="PhylomeDB" id="Q5JEF7"/>
<accession>Q5JEF7</accession>
<protein>
    <submittedName>
        <fullName evidence="2">Hypothetical membrane protein, conserved</fullName>
    </submittedName>
</protein>
<proteinExistence type="predicted"/>
<dbReference type="InParanoid" id="Q5JEF7"/>